<name>A0A7K0D6Q5_9NOCA</name>
<keyword evidence="2" id="KW-1185">Reference proteome</keyword>
<protein>
    <submittedName>
        <fullName evidence="1">Uncharacterized protein</fullName>
    </submittedName>
</protein>
<organism evidence="1 2">
    <name type="scientific">Nocardia macrotermitis</name>
    <dbReference type="NCBI Taxonomy" id="2585198"/>
    <lineage>
        <taxon>Bacteria</taxon>
        <taxon>Bacillati</taxon>
        <taxon>Actinomycetota</taxon>
        <taxon>Actinomycetes</taxon>
        <taxon>Mycobacteriales</taxon>
        <taxon>Nocardiaceae</taxon>
        <taxon>Nocardia</taxon>
    </lineage>
</organism>
<accession>A0A7K0D6Q5</accession>
<dbReference type="AlphaFoldDB" id="A0A7K0D6Q5"/>
<proteinExistence type="predicted"/>
<evidence type="ECO:0000313" key="1">
    <source>
        <dbReference type="EMBL" id="MQY21398.1"/>
    </source>
</evidence>
<evidence type="ECO:0000313" key="2">
    <source>
        <dbReference type="Proteomes" id="UP000438448"/>
    </source>
</evidence>
<comment type="caution">
    <text evidence="1">The sequence shown here is derived from an EMBL/GenBank/DDBJ whole genome shotgun (WGS) entry which is preliminary data.</text>
</comment>
<dbReference type="EMBL" id="WEGK01000010">
    <property type="protein sequence ID" value="MQY21398.1"/>
    <property type="molecule type" value="Genomic_DNA"/>
</dbReference>
<reference evidence="1 2" key="1">
    <citation type="submission" date="2019-10" db="EMBL/GenBank/DDBJ databases">
        <title>Nocardia macrotermitis sp. nov. and Nocardia aurantia sp. nov., isolated from the gut of fungus growing-termite Macrotermes natalensis.</title>
        <authorList>
            <person name="Benndorf R."/>
            <person name="Schwitalla J."/>
            <person name="Martin K."/>
            <person name="De Beer W."/>
            <person name="Kaster A.-K."/>
            <person name="Vollmers J."/>
            <person name="Poulsen M."/>
            <person name="Beemelmanns C."/>
        </authorList>
    </citation>
    <scope>NUCLEOTIDE SEQUENCE [LARGE SCALE GENOMIC DNA]</scope>
    <source>
        <strain evidence="1 2">RB20</strain>
    </source>
</reference>
<gene>
    <name evidence="1" type="ORF">NRB20_45090</name>
</gene>
<sequence>MSDRCTEAVGWVAHWSLDRHCVRILSVRNESEITPLFSVSVLAAAPDLADMRDRYPKLSDLWDAIRSEYWAEFFPTERKPHHGSGFRASAS</sequence>
<dbReference type="Proteomes" id="UP000438448">
    <property type="component" value="Unassembled WGS sequence"/>
</dbReference>